<evidence type="ECO:0000259" key="11">
    <source>
        <dbReference type="Pfam" id="PF13954"/>
    </source>
</evidence>
<dbReference type="InterPro" id="IPR025949">
    <property type="entry name" value="PapC-like_C"/>
</dbReference>
<accession>A0A286EAQ1</accession>
<dbReference type="Gene3D" id="2.60.40.2610">
    <property type="entry name" value="Outer membrane usher protein FimD, plug domain"/>
    <property type="match status" value="1"/>
</dbReference>
<keyword evidence="7" id="KW-0472">Membrane</keyword>
<dbReference type="InterPro" id="IPR037224">
    <property type="entry name" value="PapC_N_sf"/>
</dbReference>
<feature type="domain" description="PapC-like C-terminal" evidence="10">
    <location>
        <begin position="753"/>
        <end position="813"/>
    </location>
</feature>
<dbReference type="InterPro" id="IPR000015">
    <property type="entry name" value="Fimb_usher"/>
</dbReference>
<dbReference type="RefSeq" id="WP_097114109.1">
    <property type="nucleotide sequence ID" value="NZ_CP083931.1"/>
</dbReference>
<evidence type="ECO:0000256" key="7">
    <source>
        <dbReference type="ARBA" id="ARBA00023136"/>
    </source>
</evidence>
<evidence type="ECO:0000313" key="13">
    <source>
        <dbReference type="Proteomes" id="UP000219669"/>
    </source>
</evidence>
<keyword evidence="6 9" id="KW-0732">Signal</keyword>
<dbReference type="PANTHER" id="PTHR30451">
    <property type="entry name" value="OUTER MEMBRANE USHER PROTEIN"/>
    <property type="match status" value="1"/>
</dbReference>
<evidence type="ECO:0000256" key="8">
    <source>
        <dbReference type="ARBA" id="ARBA00023237"/>
    </source>
</evidence>
<dbReference type="InterPro" id="IPR042186">
    <property type="entry name" value="FimD_plug_dom"/>
</dbReference>
<evidence type="ECO:0000256" key="4">
    <source>
        <dbReference type="ARBA" id="ARBA00022452"/>
    </source>
</evidence>
<proteinExistence type="inferred from homology"/>
<dbReference type="PANTHER" id="PTHR30451:SF5">
    <property type="entry name" value="SLR0019 PROTEIN"/>
    <property type="match status" value="1"/>
</dbReference>
<dbReference type="Gene3D" id="3.10.20.410">
    <property type="match status" value="1"/>
</dbReference>
<dbReference type="InterPro" id="IPR043142">
    <property type="entry name" value="PapC-like_C_sf"/>
</dbReference>
<dbReference type="Proteomes" id="UP000219669">
    <property type="component" value="Unassembled WGS sequence"/>
</dbReference>
<evidence type="ECO:0000256" key="9">
    <source>
        <dbReference type="SAM" id="SignalP"/>
    </source>
</evidence>
<dbReference type="GO" id="GO:0015473">
    <property type="term" value="F:fimbrial usher porin activity"/>
    <property type="evidence" value="ECO:0007669"/>
    <property type="project" value="InterPro"/>
</dbReference>
<dbReference type="Pfam" id="PF13953">
    <property type="entry name" value="PapC_C"/>
    <property type="match status" value="1"/>
</dbReference>
<evidence type="ECO:0000259" key="10">
    <source>
        <dbReference type="Pfam" id="PF13953"/>
    </source>
</evidence>
<evidence type="ECO:0000256" key="6">
    <source>
        <dbReference type="ARBA" id="ARBA00022729"/>
    </source>
</evidence>
<dbReference type="GO" id="GO:0009279">
    <property type="term" value="C:cell outer membrane"/>
    <property type="evidence" value="ECO:0007669"/>
    <property type="project" value="UniProtKB-SubCell"/>
</dbReference>
<dbReference type="Gene3D" id="2.60.40.2070">
    <property type="match status" value="1"/>
</dbReference>
<evidence type="ECO:0000256" key="1">
    <source>
        <dbReference type="ARBA" id="ARBA00004571"/>
    </source>
</evidence>
<dbReference type="AlphaFoldDB" id="A0A286EAQ1"/>
<keyword evidence="3" id="KW-0813">Transport</keyword>
<reference evidence="12 13" key="1">
    <citation type="submission" date="2017-09" db="EMBL/GenBank/DDBJ databases">
        <authorList>
            <person name="Ehlers B."/>
            <person name="Leendertz F.H."/>
        </authorList>
    </citation>
    <scope>NUCLEOTIDE SEQUENCE [LARGE SCALE GENOMIC DNA]</scope>
    <source>
        <strain evidence="12 13">DSM 16848</strain>
    </source>
</reference>
<dbReference type="InterPro" id="IPR025885">
    <property type="entry name" value="PapC_N"/>
</dbReference>
<feature type="signal peptide" evidence="9">
    <location>
        <begin position="1"/>
        <end position="23"/>
    </location>
</feature>
<keyword evidence="8" id="KW-0998">Cell outer membrane</keyword>
<name>A0A286EAQ1_9NEIS</name>
<dbReference type="SUPFAM" id="SSF141729">
    <property type="entry name" value="FimD N-terminal domain-like"/>
    <property type="match status" value="1"/>
</dbReference>
<dbReference type="Pfam" id="PF13954">
    <property type="entry name" value="PapC_N"/>
    <property type="match status" value="1"/>
</dbReference>
<dbReference type="GO" id="GO:0009297">
    <property type="term" value="P:pilus assembly"/>
    <property type="evidence" value="ECO:0007669"/>
    <property type="project" value="InterPro"/>
</dbReference>
<dbReference type="EMBL" id="OCNF01000007">
    <property type="protein sequence ID" value="SOD67914.1"/>
    <property type="molecule type" value="Genomic_DNA"/>
</dbReference>
<dbReference type="Gene3D" id="2.60.40.3110">
    <property type="match status" value="1"/>
</dbReference>
<dbReference type="OrthoDB" id="6554712at2"/>
<comment type="similarity">
    <text evidence="2">Belongs to the fimbrial export usher family.</text>
</comment>
<keyword evidence="4" id="KW-1134">Transmembrane beta strand</keyword>
<keyword evidence="13" id="KW-1185">Reference proteome</keyword>
<evidence type="ECO:0000256" key="2">
    <source>
        <dbReference type="ARBA" id="ARBA00008064"/>
    </source>
</evidence>
<dbReference type="Pfam" id="PF00577">
    <property type="entry name" value="Usher"/>
    <property type="match status" value="1"/>
</dbReference>
<evidence type="ECO:0000313" key="12">
    <source>
        <dbReference type="EMBL" id="SOD67914.1"/>
    </source>
</evidence>
<protein>
    <submittedName>
        <fullName evidence="12">Outer membrane usher protein</fullName>
    </submittedName>
</protein>
<sequence>MNHLFLKTGWGALLLLAWANLVAQTLPENPAEAVEFDSNWLVPINGQTVDVSRFRFGNPIEAGEYDSEIWVNGNKRGNFRLKFDDIPEKPMSGLCFTPELFALLDLKKSALSHEMQAHTCHDITQILPDAKSQFDVSSQRLSIDLPSNLVVQRPKDYISPSQWQSGVPAAYVKYQFNQYQYHQNDSDNRHSAYFGIQAGGNLGAWSLRHSGSYSWENKGNARPYRSNETYVQRDIDTWHSRLILGDFYTRSNVNSNFGIRGISLVSDTRMLPHSVTGYAPVVRGVANSNARVTVRQNGNVIYETNVAAGSFEINDLSPIGYGSDLHVEVLEADGSQREFVVPTAISSQMLRPKHWRYEATLGRYREGSHIYPHNIAQASVQYGVGNAFTLKTGATISKDYGAGVLGGIYSNRLGSWEGDFQAAQLKTQGKHHRSNSLSLSYHKNFATTHTYVYAKWQKYLSDKHFSLLDAVRDVPNASFIHGNAPKHRYQISLNQKLGEKGGAIYVSGASTRQYAHSKAQHEYQVGYSNHFKRLTYNLGFLQSRDVATRVKHNQIYANMLVPLDNPSHWRNSHWLDLGYQKNRDHSLTRVALNGTLGDESQFSYGLSGSRAHPDKQNTYSASLAYRASPFALNVNTSRYSNGNQWGFGVSGAVVAHPRGITLSRELGETFAVIHAKHATGAGIRGLLNGKLDRFGNGIVPYITPYRVNHIGINTDNLPDEVEVAATGKDLVPRAHSVNLVEFDTTAGALHTFRVVLADGQTLPPIAAEVFDEKGQFVGLIGQGGVLMTRGIANSGSLKVIWGNTQQCRADYRIHDKQSDLSQPTTLSCQMIEK</sequence>
<keyword evidence="5" id="KW-0812">Transmembrane</keyword>
<organism evidence="12 13">
    <name type="scientific">Alysiella filiformis DSM 16848</name>
    <dbReference type="NCBI Taxonomy" id="1120981"/>
    <lineage>
        <taxon>Bacteria</taxon>
        <taxon>Pseudomonadati</taxon>
        <taxon>Pseudomonadota</taxon>
        <taxon>Betaproteobacteria</taxon>
        <taxon>Neisseriales</taxon>
        <taxon>Neisseriaceae</taxon>
        <taxon>Alysiella</taxon>
    </lineage>
</organism>
<evidence type="ECO:0000256" key="3">
    <source>
        <dbReference type="ARBA" id="ARBA00022448"/>
    </source>
</evidence>
<feature type="chain" id="PRO_5012899783" evidence="9">
    <location>
        <begin position="24"/>
        <end position="833"/>
    </location>
</feature>
<evidence type="ECO:0000256" key="5">
    <source>
        <dbReference type="ARBA" id="ARBA00022692"/>
    </source>
</evidence>
<feature type="domain" description="PapC N-terminal" evidence="11">
    <location>
        <begin position="35"/>
        <end position="178"/>
    </location>
</feature>
<gene>
    <name evidence="12" type="ORF">SAMN02746062_01047</name>
</gene>
<comment type="subcellular location">
    <subcellularLocation>
        <location evidence="1">Cell outer membrane</location>
        <topology evidence="1">Multi-pass membrane protein</topology>
    </subcellularLocation>
</comment>